<dbReference type="InterPro" id="IPR037546">
    <property type="entry name" value="SAC51-like"/>
</dbReference>
<protein>
    <recommendedName>
        <fullName evidence="4">BHLH domain-containing protein</fullName>
    </recommendedName>
</protein>
<dbReference type="Proteomes" id="UP000188354">
    <property type="component" value="Chromosome LG15"/>
</dbReference>
<name>A0A1J7GQK2_LUPAN</name>
<evidence type="ECO:0000256" key="1">
    <source>
        <dbReference type="SAM" id="MobiDB-lite"/>
    </source>
</evidence>
<dbReference type="EMBL" id="CM007375">
    <property type="protein sequence ID" value="OIV96585.1"/>
    <property type="molecule type" value="Genomic_DNA"/>
</dbReference>
<dbReference type="PANTHER" id="PTHR36066:SF2">
    <property type="entry name" value="TRANSCRIPTION FACTOR BHLH145"/>
    <property type="match status" value="1"/>
</dbReference>
<evidence type="ECO:0000313" key="3">
    <source>
        <dbReference type="Proteomes" id="UP000188354"/>
    </source>
</evidence>
<feature type="compositionally biased region" description="Polar residues" evidence="1">
    <location>
        <begin position="221"/>
        <end position="232"/>
    </location>
</feature>
<dbReference type="STRING" id="3871.A0A1J7GQK2"/>
<dbReference type="AlphaFoldDB" id="A0A1J7GQK2"/>
<gene>
    <name evidence="2" type="ORF">TanjilG_28442</name>
</gene>
<proteinExistence type="predicted"/>
<sequence length="435" mass="47740">MGEDCGTWLPHLQPGWQSPNLTPFGMVKHNDVSEALNPAINLFSRNEAMPAYASSALPHLQLEHSNESHGWFYCLPRIRQEFTPAPNFNAEDKLPADDAEQIRDDIASAPCGESGSPQKQFLVIDRTAGQTTVVYNCRFGSPNECLTSLHPKLHGANYLNGNEPSFRTYLNHMTDPILADKVDENQGTGIENEMHEDTEEINALLDSDSDVYSAEDDDEVTSTGHSPSTMTIHDNHEAFKKTTEEVASSAGKTKKRKLSDGYHDDIQLMDTANSSNQNKLFAMGNDAGSRCSGGKGEGPDVMDSLSGNKKMRKEKIRDSLSILQSMIPGGKDKDPVMLLGDAIHCLKSLKLKAKALGLDAFCCRPTLVVHAVLGIDKITSFNLHSRTQVIASFKKVQGSGQFQFQGEIDCVLKKVQEGVEVFDNIGNHGKTWCIC</sequence>
<feature type="region of interest" description="Disordered" evidence="1">
    <location>
        <begin position="212"/>
        <end position="233"/>
    </location>
</feature>
<dbReference type="OMA" id="FYCLPRI"/>
<evidence type="ECO:0008006" key="4">
    <source>
        <dbReference type="Google" id="ProtNLM"/>
    </source>
</evidence>
<dbReference type="Gramene" id="OIV96585">
    <property type="protein sequence ID" value="OIV96585"/>
    <property type="gene ID" value="TanjilG_28442"/>
</dbReference>
<accession>A0A1J7GQK2</accession>
<organism evidence="2 3">
    <name type="scientific">Lupinus angustifolius</name>
    <name type="common">Narrow-leaved blue lupine</name>
    <dbReference type="NCBI Taxonomy" id="3871"/>
    <lineage>
        <taxon>Eukaryota</taxon>
        <taxon>Viridiplantae</taxon>
        <taxon>Streptophyta</taxon>
        <taxon>Embryophyta</taxon>
        <taxon>Tracheophyta</taxon>
        <taxon>Spermatophyta</taxon>
        <taxon>Magnoliopsida</taxon>
        <taxon>eudicotyledons</taxon>
        <taxon>Gunneridae</taxon>
        <taxon>Pentapetalae</taxon>
        <taxon>rosids</taxon>
        <taxon>fabids</taxon>
        <taxon>Fabales</taxon>
        <taxon>Fabaceae</taxon>
        <taxon>Papilionoideae</taxon>
        <taxon>50 kb inversion clade</taxon>
        <taxon>genistoids sensu lato</taxon>
        <taxon>core genistoids</taxon>
        <taxon>Genisteae</taxon>
        <taxon>Lupinus</taxon>
    </lineage>
</organism>
<dbReference type="PANTHER" id="PTHR36066">
    <property type="entry name" value="TRANSCRIPTION FACTOR BHLH145"/>
    <property type="match status" value="1"/>
</dbReference>
<keyword evidence="3" id="KW-1185">Reference proteome</keyword>
<evidence type="ECO:0000313" key="2">
    <source>
        <dbReference type="EMBL" id="OIV96585.1"/>
    </source>
</evidence>
<reference evidence="2 3" key="1">
    <citation type="journal article" date="2017" name="Plant Biotechnol. J.">
        <title>A comprehensive draft genome sequence for lupin (Lupinus angustifolius), an emerging health food: insights into plant-microbe interactions and legume evolution.</title>
        <authorList>
            <person name="Hane J.K."/>
            <person name="Ming Y."/>
            <person name="Kamphuis L.G."/>
            <person name="Nelson M.N."/>
            <person name="Garg G."/>
            <person name="Atkins C.A."/>
            <person name="Bayer P.E."/>
            <person name="Bravo A."/>
            <person name="Bringans S."/>
            <person name="Cannon S."/>
            <person name="Edwards D."/>
            <person name="Foley R."/>
            <person name="Gao L.L."/>
            <person name="Harrison M.J."/>
            <person name="Huang W."/>
            <person name="Hurgobin B."/>
            <person name="Li S."/>
            <person name="Liu C.W."/>
            <person name="McGrath A."/>
            <person name="Morahan G."/>
            <person name="Murray J."/>
            <person name="Weller J."/>
            <person name="Jian J."/>
            <person name="Singh K.B."/>
        </authorList>
    </citation>
    <scope>NUCLEOTIDE SEQUENCE [LARGE SCALE GENOMIC DNA]</scope>
    <source>
        <strain evidence="3">cv. Tanjil</strain>
        <tissue evidence="2">Whole plant</tissue>
    </source>
</reference>